<reference evidence="1 2" key="1">
    <citation type="submission" date="2011-06" db="EMBL/GenBank/DDBJ databases">
        <title>The Genome Sequence of Fusarium oxysporum FOSC 3-a.</title>
        <authorList>
            <consortium name="The Broad Institute Genome Sequencing Platform"/>
            <person name="Ma L.-J."/>
            <person name="Gale L.R."/>
            <person name="Schwartz D.C."/>
            <person name="Zhou S."/>
            <person name="Corby-Kistler H."/>
            <person name="Young S.K."/>
            <person name="Zeng Q."/>
            <person name="Gargeya S."/>
            <person name="Fitzgerald M."/>
            <person name="Haas B."/>
            <person name="Abouelleil A."/>
            <person name="Alvarado L."/>
            <person name="Arachchi H.M."/>
            <person name="Berlin A."/>
            <person name="Brown A."/>
            <person name="Chapman S.B."/>
            <person name="Chen Z."/>
            <person name="Dunbar C."/>
            <person name="Freedman E."/>
            <person name="Gearin G."/>
            <person name="Gellesch M."/>
            <person name="Goldberg J."/>
            <person name="Griggs A."/>
            <person name="Gujja S."/>
            <person name="Heiman D."/>
            <person name="Howarth C."/>
            <person name="Larson L."/>
            <person name="Lui A."/>
            <person name="MacDonald P.J.P."/>
            <person name="Mehta T."/>
            <person name="Montmayeur A."/>
            <person name="Murphy C."/>
            <person name="Neiman D."/>
            <person name="Pearson M."/>
            <person name="Priest M."/>
            <person name="Roberts A."/>
            <person name="Saif S."/>
            <person name="Shea T."/>
            <person name="Shenoy N."/>
            <person name="Sisk P."/>
            <person name="Stolte C."/>
            <person name="Sykes S."/>
            <person name="Wortman J."/>
            <person name="Nusbaum C."/>
            <person name="Birren B."/>
        </authorList>
    </citation>
    <scope>NUCLEOTIDE SEQUENCE [LARGE SCALE GENOMIC DNA]</scope>
    <source>
        <strain evidence="2">FOSC 3-a</strain>
    </source>
</reference>
<evidence type="ECO:0000313" key="2">
    <source>
        <dbReference type="Proteomes" id="UP000030753"/>
    </source>
</evidence>
<protein>
    <submittedName>
        <fullName evidence="1">Uncharacterized protein</fullName>
    </submittedName>
</protein>
<dbReference type="AlphaFoldDB" id="W9HB23"/>
<organism evidence="1 2">
    <name type="scientific">Fusarium oxysporum NRRL 32931</name>
    <dbReference type="NCBI Taxonomy" id="660029"/>
    <lineage>
        <taxon>Eukaryota</taxon>
        <taxon>Fungi</taxon>
        <taxon>Dikarya</taxon>
        <taxon>Ascomycota</taxon>
        <taxon>Pezizomycotina</taxon>
        <taxon>Sordariomycetes</taxon>
        <taxon>Hypocreomycetidae</taxon>
        <taxon>Hypocreales</taxon>
        <taxon>Nectriaceae</taxon>
        <taxon>Fusarium</taxon>
        <taxon>Fusarium oxysporum species complex</taxon>
    </lineage>
</organism>
<name>W9HB23_FUSOX</name>
<evidence type="ECO:0000313" key="1">
    <source>
        <dbReference type="EMBL" id="EWY79407.1"/>
    </source>
</evidence>
<proteinExistence type="predicted"/>
<accession>W9HB23</accession>
<sequence>MLPLHEGLESPLAEIELLAMSMKRELLEDMEFESFTVYAQKFLEATTVTLP</sequence>
<dbReference type="HOGENOM" id="CLU_3106368_0_0_1"/>
<dbReference type="OrthoDB" id="417697at2759"/>
<gene>
    <name evidence="1" type="ORF">FOYG_17432</name>
</gene>
<dbReference type="Proteomes" id="UP000030753">
    <property type="component" value="Unassembled WGS sequence"/>
</dbReference>
<dbReference type="EMBL" id="JH717870">
    <property type="protein sequence ID" value="EWY79407.1"/>
    <property type="molecule type" value="Genomic_DNA"/>
</dbReference>